<organism evidence="2 3">
    <name type="scientific">Porites lobata</name>
    <dbReference type="NCBI Taxonomy" id="104759"/>
    <lineage>
        <taxon>Eukaryota</taxon>
        <taxon>Metazoa</taxon>
        <taxon>Cnidaria</taxon>
        <taxon>Anthozoa</taxon>
        <taxon>Hexacorallia</taxon>
        <taxon>Scleractinia</taxon>
        <taxon>Fungiina</taxon>
        <taxon>Poritidae</taxon>
        <taxon>Porites</taxon>
    </lineage>
</organism>
<dbReference type="EMBL" id="CALNXK010000060">
    <property type="protein sequence ID" value="CAH3138003.1"/>
    <property type="molecule type" value="Genomic_DNA"/>
</dbReference>
<reference evidence="2 3" key="1">
    <citation type="submission" date="2022-05" db="EMBL/GenBank/DDBJ databases">
        <authorList>
            <consortium name="Genoscope - CEA"/>
            <person name="William W."/>
        </authorList>
    </citation>
    <scope>NUCLEOTIDE SEQUENCE [LARGE SCALE GENOMIC DNA]</scope>
</reference>
<dbReference type="InterPro" id="IPR053819">
    <property type="entry name" value="TEADIR3_omega_loop"/>
</dbReference>
<dbReference type="Proteomes" id="UP001159405">
    <property type="component" value="Unassembled WGS sequence"/>
</dbReference>
<gene>
    <name evidence="2" type="ORF">PLOB_00039892</name>
</gene>
<name>A0ABN8P8P7_9CNID</name>
<accession>A0ABN8P8P7</accession>
<feature type="compositionally biased region" description="Basic and acidic residues" evidence="1">
    <location>
        <begin position="178"/>
        <end position="191"/>
    </location>
</feature>
<proteinExistence type="predicted"/>
<comment type="caution">
    <text evidence="2">The sequence shown here is derived from an EMBL/GenBank/DDBJ whole genome shotgun (WGS) entry which is preliminary data.</text>
</comment>
<evidence type="ECO:0000313" key="3">
    <source>
        <dbReference type="Proteomes" id="UP001159405"/>
    </source>
</evidence>
<evidence type="ECO:0000256" key="1">
    <source>
        <dbReference type="SAM" id="MobiDB-lite"/>
    </source>
</evidence>
<protein>
    <submittedName>
        <fullName evidence="2">Uncharacterized protein</fullName>
    </submittedName>
</protein>
<dbReference type="Pfam" id="PF15238">
    <property type="entry name" value="TEADIR3"/>
    <property type="match status" value="1"/>
</dbReference>
<keyword evidence="3" id="KW-1185">Reference proteome</keyword>
<feature type="region of interest" description="Disordered" evidence="1">
    <location>
        <begin position="169"/>
        <end position="192"/>
    </location>
</feature>
<sequence length="304" mass="34350">MKCTVKPALMATSLTWPFFWWTVHTFTLVSTSQQWPLSSVPKVAVVERFNCLQSCALTLGPNFCCWGTRKPWLFHSNLMLGTLDFTGSVHLAPFSLSQSTALNIMSQQPNLHSFIHLHIAGPLPMRMRALPQSFWQEPKDIQNSSLSTEGTLQTLPPLFHNANNTSYDVSKVRPVTPPEEKLLPRPPKEPKLVYTSPQEQLLKLFETVEEDKTKKFVIRRGRPRRAQSDLTALSLPKLEEDPCMLDSLAEKMFPQLSLEHKQTPGANTQLSCVSVHDGDKSVQLPSLNVEQNYSQMLSEIVAHF</sequence>
<evidence type="ECO:0000313" key="2">
    <source>
        <dbReference type="EMBL" id="CAH3138003.1"/>
    </source>
</evidence>